<evidence type="ECO:0000313" key="1">
    <source>
        <dbReference type="EMBL" id="KHN82362.1"/>
    </source>
</evidence>
<dbReference type="SUPFAM" id="SSF53098">
    <property type="entry name" value="Ribonuclease H-like"/>
    <property type="match status" value="1"/>
</dbReference>
<comment type="caution">
    <text evidence="1">The sequence shown here is derived from an EMBL/GenBank/DDBJ whole genome shotgun (WGS) entry which is preliminary data.</text>
</comment>
<dbReference type="EMBL" id="JPKZ01001380">
    <property type="protein sequence ID" value="KHN82362.1"/>
    <property type="molecule type" value="Genomic_DNA"/>
</dbReference>
<proteinExistence type="predicted"/>
<keyword evidence="2" id="KW-1185">Reference proteome</keyword>
<dbReference type="AlphaFoldDB" id="A0A0B2VLQ4"/>
<accession>A0A0B2VLQ4</accession>
<evidence type="ECO:0000313" key="2">
    <source>
        <dbReference type="Proteomes" id="UP000031036"/>
    </source>
</evidence>
<protein>
    <submittedName>
        <fullName evidence="1">Uncharacterized protein</fullName>
    </submittedName>
</protein>
<name>A0A0B2VLQ4_TOXCA</name>
<sequence>MPCNTRWNSLCYAVERCLRVKDAVVEVAKEMGWDTQRKMKNTKLYEGLARVTKPIRDQTEVLQGDQPRYARNKNAAGQLGAKVIDPYSPDFDPIYVVATVLDPNNACLVDDGLKEVAETALLPMVHRALKAVALRVLSMPASSAPVERVLQARIIIGGKRLRMEQALLEKKLFLYVNCAMWSSVDC</sequence>
<reference evidence="1 2" key="1">
    <citation type="submission" date="2014-11" db="EMBL/GenBank/DDBJ databases">
        <title>Genetic blueprint of the zoonotic pathogen Toxocara canis.</title>
        <authorList>
            <person name="Zhu X.-Q."/>
            <person name="Korhonen P.K."/>
            <person name="Cai H."/>
            <person name="Young N.D."/>
            <person name="Nejsum P."/>
            <person name="von Samson-Himmelstjerna G."/>
            <person name="Boag P.R."/>
            <person name="Tan P."/>
            <person name="Li Q."/>
            <person name="Min J."/>
            <person name="Yang Y."/>
            <person name="Wang X."/>
            <person name="Fang X."/>
            <person name="Hall R.S."/>
            <person name="Hofmann A."/>
            <person name="Sternberg P.W."/>
            <person name="Jex A.R."/>
            <person name="Gasser R.B."/>
        </authorList>
    </citation>
    <scope>NUCLEOTIDE SEQUENCE [LARGE SCALE GENOMIC DNA]</scope>
    <source>
        <strain evidence="1">PN_DK_2014</strain>
    </source>
</reference>
<dbReference type="InterPro" id="IPR012337">
    <property type="entry name" value="RNaseH-like_sf"/>
</dbReference>
<gene>
    <name evidence="1" type="ORF">Tcan_12647</name>
</gene>
<organism evidence="1 2">
    <name type="scientific">Toxocara canis</name>
    <name type="common">Canine roundworm</name>
    <dbReference type="NCBI Taxonomy" id="6265"/>
    <lineage>
        <taxon>Eukaryota</taxon>
        <taxon>Metazoa</taxon>
        <taxon>Ecdysozoa</taxon>
        <taxon>Nematoda</taxon>
        <taxon>Chromadorea</taxon>
        <taxon>Rhabditida</taxon>
        <taxon>Spirurina</taxon>
        <taxon>Ascaridomorpha</taxon>
        <taxon>Ascaridoidea</taxon>
        <taxon>Toxocaridae</taxon>
        <taxon>Toxocara</taxon>
    </lineage>
</organism>
<dbReference type="Proteomes" id="UP000031036">
    <property type="component" value="Unassembled WGS sequence"/>
</dbReference>
<dbReference type="STRING" id="6265.A0A0B2VLQ4"/>
<dbReference type="OrthoDB" id="10057873at2759"/>